<comment type="pathway">
    <text evidence="1">Protein modification; protein ubiquitination.</text>
</comment>
<dbReference type="AlphaFoldDB" id="A0AAD8R6D9"/>
<feature type="domain" description="BTB" evidence="3">
    <location>
        <begin position="60"/>
        <end position="126"/>
    </location>
</feature>
<reference evidence="4" key="1">
    <citation type="submission" date="2023-07" db="EMBL/GenBank/DDBJ databases">
        <title>A chromosome-level genome assembly of Lolium multiflorum.</title>
        <authorList>
            <person name="Chen Y."/>
            <person name="Copetti D."/>
            <person name="Kolliker R."/>
            <person name="Studer B."/>
        </authorList>
    </citation>
    <scope>NUCLEOTIDE SEQUENCE</scope>
    <source>
        <strain evidence="4">02402/16</strain>
        <tissue evidence="4">Leaf</tissue>
    </source>
</reference>
<dbReference type="Gene3D" id="3.30.710.10">
    <property type="entry name" value="Potassium Channel Kv1.1, Chain A"/>
    <property type="match status" value="1"/>
</dbReference>
<evidence type="ECO:0000313" key="4">
    <source>
        <dbReference type="EMBL" id="KAK1615735.1"/>
    </source>
</evidence>
<dbReference type="EMBL" id="JAUUTY010000006">
    <property type="protein sequence ID" value="KAK1615735.1"/>
    <property type="molecule type" value="Genomic_DNA"/>
</dbReference>
<dbReference type="SUPFAM" id="SSF54695">
    <property type="entry name" value="POZ domain"/>
    <property type="match status" value="1"/>
</dbReference>
<accession>A0AAD8R6D9</accession>
<evidence type="ECO:0000313" key="5">
    <source>
        <dbReference type="Proteomes" id="UP001231189"/>
    </source>
</evidence>
<dbReference type="InterPro" id="IPR000210">
    <property type="entry name" value="BTB/POZ_dom"/>
</dbReference>
<dbReference type="PANTHER" id="PTHR26379:SF187">
    <property type="entry name" value="OS07G0655300 PROTEIN"/>
    <property type="match status" value="1"/>
</dbReference>
<dbReference type="InterPro" id="IPR011333">
    <property type="entry name" value="SKP1/BTB/POZ_sf"/>
</dbReference>
<comment type="caution">
    <text evidence="4">The sequence shown here is derived from an EMBL/GenBank/DDBJ whole genome shotgun (WGS) entry which is preliminary data.</text>
</comment>
<proteinExistence type="inferred from homology"/>
<evidence type="ECO:0000256" key="2">
    <source>
        <dbReference type="ARBA" id="ARBA00010846"/>
    </source>
</evidence>
<sequence length="279" mass="29688">MNARLYIASACILQSQQSARTNMAHTALSSASSPPGRLVEVPPSNIGEQLLRLLESKEGADVTFLVGSLEFAAHTLVLSARSPVFRETFSQQKQQQKNSVRVDGVGEAAFAALLHFAYADVLPATTTAELLAAATGNAAIGARMEAARDLIAVADRYGMDRMRLLCERALCEAVVNADTAASTLVLAVRMRCAQLKTFCVEYLASPGVLKAMMGTDAYLSLKELCPDVLVEIMEKVVIELLLVQANGNGSGSSPAPTQRPNHGGTVGVDFFSLFEIKGI</sequence>
<protein>
    <recommendedName>
        <fullName evidence="3">BTB domain-containing protein</fullName>
    </recommendedName>
</protein>
<comment type="similarity">
    <text evidence="2">Belongs to the Tdpoz family.</text>
</comment>
<evidence type="ECO:0000256" key="1">
    <source>
        <dbReference type="ARBA" id="ARBA00004906"/>
    </source>
</evidence>
<dbReference type="InterPro" id="IPR045005">
    <property type="entry name" value="BPM1-6"/>
</dbReference>
<organism evidence="4 5">
    <name type="scientific">Lolium multiflorum</name>
    <name type="common">Italian ryegrass</name>
    <name type="synonym">Lolium perenne subsp. multiflorum</name>
    <dbReference type="NCBI Taxonomy" id="4521"/>
    <lineage>
        <taxon>Eukaryota</taxon>
        <taxon>Viridiplantae</taxon>
        <taxon>Streptophyta</taxon>
        <taxon>Embryophyta</taxon>
        <taxon>Tracheophyta</taxon>
        <taxon>Spermatophyta</taxon>
        <taxon>Magnoliopsida</taxon>
        <taxon>Liliopsida</taxon>
        <taxon>Poales</taxon>
        <taxon>Poaceae</taxon>
        <taxon>BOP clade</taxon>
        <taxon>Pooideae</taxon>
        <taxon>Poodae</taxon>
        <taxon>Poeae</taxon>
        <taxon>Poeae Chloroplast Group 2 (Poeae type)</taxon>
        <taxon>Loliodinae</taxon>
        <taxon>Loliinae</taxon>
        <taxon>Lolium</taxon>
    </lineage>
</organism>
<dbReference type="SMART" id="SM00225">
    <property type="entry name" value="BTB"/>
    <property type="match status" value="1"/>
</dbReference>
<dbReference type="Proteomes" id="UP001231189">
    <property type="component" value="Unassembled WGS sequence"/>
</dbReference>
<dbReference type="PANTHER" id="PTHR26379">
    <property type="entry name" value="BTB/POZ AND MATH DOMAIN-CONTAINING PROTEIN 1"/>
    <property type="match status" value="1"/>
</dbReference>
<dbReference type="Gene3D" id="1.25.40.420">
    <property type="match status" value="1"/>
</dbReference>
<keyword evidence="5" id="KW-1185">Reference proteome</keyword>
<dbReference type="Pfam" id="PF00651">
    <property type="entry name" value="BTB"/>
    <property type="match status" value="1"/>
</dbReference>
<name>A0AAD8R6D9_LOLMU</name>
<evidence type="ECO:0000259" key="3">
    <source>
        <dbReference type="PROSITE" id="PS50097"/>
    </source>
</evidence>
<gene>
    <name evidence="4" type="ORF">QYE76_021252</name>
</gene>
<dbReference type="InterPro" id="IPR056423">
    <property type="entry name" value="BACK_BPM_SPOP"/>
</dbReference>
<dbReference type="PROSITE" id="PS50097">
    <property type="entry name" value="BTB"/>
    <property type="match status" value="1"/>
</dbReference>
<dbReference type="Pfam" id="PF24570">
    <property type="entry name" value="BACK_BPM_SPOP"/>
    <property type="match status" value="1"/>
</dbReference>
<dbReference type="GO" id="GO:0016567">
    <property type="term" value="P:protein ubiquitination"/>
    <property type="evidence" value="ECO:0007669"/>
    <property type="project" value="InterPro"/>
</dbReference>